<evidence type="ECO:0000313" key="1">
    <source>
        <dbReference type="EMBL" id="SGY77498.1"/>
    </source>
</evidence>
<protein>
    <submittedName>
        <fullName evidence="1">BQ5605_C005g03653 protein</fullName>
    </submittedName>
</protein>
<sequence>MCVGTIVRLSYSAQPSKVVPAKRRATGTRETIYLDDDDEV</sequence>
<keyword evidence="2" id="KW-1185">Reference proteome</keyword>
<dbReference type="EMBL" id="FQNC01000047">
    <property type="protein sequence ID" value="SGY77498.1"/>
    <property type="molecule type" value="Genomic_DNA"/>
</dbReference>
<reference evidence="1 2" key="1">
    <citation type="submission" date="2016-11" db="EMBL/GenBank/DDBJ databases">
        <authorList>
            <person name="Jaros S."/>
            <person name="Januszkiewicz K."/>
            <person name="Wedrychowicz H."/>
        </authorList>
    </citation>
    <scope>NUCLEOTIDE SEQUENCE [LARGE SCALE GENOMIC DNA]</scope>
</reference>
<dbReference type="Proteomes" id="UP000249464">
    <property type="component" value="Unassembled WGS sequence"/>
</dbReference>
<evidence type="ECO:0000313" key="2">
    <source>
        <dbReference type="Proteomes" id="UP000249464"/>
    </source>
</evidence>
<organism evidence="1 2">
    <name type="scientific">Microbotryum silenes-dioicae</name>
    <dbReference type="NCBI Taxonomy" id="796604"/>
    <lineage>
        <taxon>Eukaryota</taxon>
        <taxon>Fungi</taxon>
        <taxon>Dikarya</taxon>
        <taxon>Basidiomycota</taxon>
        <taxon>Pucciniomycotina</taxon>
        <taxon>Microbotryomycetes</taxon>
        <taxon>Microbotryales</taxon>
        <taxon>Microbotryaceae</taxon>
        <taxon>Microbotryum</taxon>
    </lineage>
</organism>
<gene>
    <name evidence="1" type="primary">BQ5605_C005g03653</name>
    <name evidence="1" type="ORF">BQ5605_C005G03653</name>
</gene>
<accession>A0A2X0P720</accession>
<name>A0A2X0P720_9BASI</name>
<dbReference type="AlphaFoldDB" id="A0A2X0P720"/>
<proteinExistence type="predicted"/>